<evidence type="ECO:0000313" key="1">
    <source>
        <dbReference type="EMBL" id="PNH10203.1"/>
    </source>
</evidence>
<gene>
    <name evidence="1" type="ORF">TSOC_003075</name>
</gene>
<protein>
    <submittedName>
        <fullName evidence="1">Uncharacterized protein</fullName>
    </submittedName>
</protein>
<keyword evidence="2" id="KW-1185">Reference proteome</keyword>
<sequence>MARGSAAAPAGPLTSLEEAWGHATRLLGAAAPRLAAELASGSAAFAAELLRVLPPLVLAPTGSRADEQGLL</sequence>
<organism evidence="1 2">
    <name type="scientific">Tetrabaena socialis</name>
    <dbReference type="NCBI Taxonomy" id="47790"/>
    <lineage>
        <taxon>Eukaryota</taxon>
        <taxon>Viridiplantae</taxon>
        <taxon>Chlorophyta</taxon>
        <taxon>core chlorophytes</taxon>
        <taxon>Chlorophyceae</taxon>
        <taxon>CS clade</taxon>
        <taxon>Chlamydomonadales</taxon>
        <taxon>Tetrabaenaceae</taxon>
        <taxon>Tetrabaena</taxon>
    </lineage>
</organism>
<reference evidence="1 2" key="1">
    <citation type="journal article" date="2017" name="Mol. Biol. Evol.">
        <title>The 4-celled Tetrabaena socialis nuclear genome reveals the essential components for genetic control of cell number at the origin of multicellularity in the volvocine lineage.</title>
        <authorList>
            <person name="Featherston J."/>
            <person name="Arakaki Y."/>
            <person name="Hanschen E.R."/>
            <person name="Ferris P.J."/>
            <person name="Michod R.E."/>
            <person name="Olson B.J.S.C."/>
            <person name="Nozaki H."/>
            <person name="Durand P.M."/>
        </authorList>
    </citation>
    <scope>NUCLEOTIDE SEQUENCE [LARGE SCALE GENOMIC DNA]</scope>
    <source>
        <strain evidence="1 2">NIES-571</strain>
    </source>
</reference>
<evidence type="ECO:0000313" key="2">
    <source>
        <dbReference type="Proteomes" id="UP000236333"/>
    </source>
</evidence>
<dbReference type="EMBL" id="PGGS01000063">
    <property type="protein sequence ID" value="PNH10203.1"/>
    <property type="molecule type" value="Genomic_DNA"/>
</dbReference>
<dbReference type="AlphaFoldDB" id="A0A2J8ACH2"/>
<dbReference type="Proteomes" id="UP000236333">
    <property type="component" value="Unassembled WGS sequence"/>
</dbReference>
<proteinExistence type="predicted"/>
<comment type="caution">
    <text evidence="1">The sequence shown here is derived from an EMBL/GenBank/DDBJ whole genome shotgun (WGS) entry which is preliminary data.</text>
</comment>
<name>A0A2J8ACH2_9CHLO</name>
<accession>A0A2J8ACH2</accession>